<dbReference type="Proteomes" id="UP000078597">
    <property type="component" value="Unassembled WGS sequence"/>
</dbReference>
<keyword evidence="8" id="KW-1185">Reference proteome</keyword>
<evidence type="ECO:0000313" key="7">
    <source>
        <dbReference type="Proteomes" id="UP000219799"/>
    </source>
</evidence>
<name>A0A1A8X929_PLAMA</name>
<evidence type="ECO:0000313" key="3">
    <source>
        <dbReference type="EMBL" id="SBT01110.1"/>
    </source>
</evidence>
<proteinExistence type="predicted"/>
<evidence type="ECO:0000256" key="2">
    <source>
        <dbReference type="SAM" id="Phobius"/>
    </source>
</evidence>
<accession>A0A1A8X929</accession>
<keyword evidence="2" id="KW-0472">Membrane</keyword>
<feature type="transmembrane region" description="Helical" evidence="2">
    <location>
        <begin position="6"/>
        <end position="24"/>
    </location>
</feature>
<evidence type="ECO:0000313" key="5">
    <source>
        <dbReference type="EMBL" id="SBT86211.1"/>
    </source>
</evidence>
<keyword evidence="2" id="KW-0812">Transmembrane</keyword>
<evidence type="ECO:0000256" key="1">
    <source>
        <dbReference type="SAM" id="MobiDB-lite"/>
    </source>
</evidence>
<dbReference type="Proteomes" id="UP000219799">
    <property type="component" value="Chromosome 3"/>
</dbReference>
<protein>
    <submittedName>
        <fullName evidence="3 4">Sexual stage antigen s16</fullName>
    </submittedName>
</protein>
<feature type="transmembrane region" description="Helical" evidence="2">
    <location>
        <begin position="90"/>
        <end position="111"/>
    </location>
</feature>
<evidence type="ECO:0000313" key="6">
    <source>
        <dbReference type="Proteomes" id="UP000078597"/>
    </source>
</evidence>
<dbReference type="AlphaFoldDB" id="A0A1A8X929"/>
<dbReference type="VEuPathDB" id="PlasmoDB:PmUG01_03016300"/>
<dbReference type="EMBL" id="LT594624">
    <property type="protein sequence ID" value="SBT86211.1"/>
    <property type="molecule type" value="Genomic_DNA"/>
</dbReference>
<feature type="region of interest" description="Disordered" evidence="1">
    <location>
        <begin position="34"/>
        <end position="61"/>
    </location>
</feature>
<keyword evidence="2" id="KW-1133">Transmembrane helix</keyword>
<reference evidence="3" key="2">
    <citation type="submission" date="2016-05" db="EMBL/GenBank/DDBJ databases">
        <authorList>
            <person name="Lavstsen T."/>
            <person name="Jespersen J.S."/>
        </authorList>
    </citation>
    <scope>NUCLEOTIDE SEQUENCE [LARGE SCALE GENOMIC DNA]</scope>
</reference>
<dbReference type="EMBL" id="LT594491">
    <property type="protein sequence ID" value="SBT70351.1"/>
    <property type="molecule type" value="Genomic_DNA"/>
</dbReference>
<accession>A0A1C3K9Z0</accession>
<dbReference type="OrthoDB" id="385615at2759"/>
<gene>
    <name evidence="4" type="primary">PmlGA01_030008200</name>
    <name evidence="5" type="synonym">PmUG01_03016300</name>
    <name evidence="3" type="ORF">PMALA_079900</name>
    <name evidence="4" type="ORF">PMLGA01_030008200</name>
    <name evidence="5" type="ORF">PMUG01_03016300</name>
</gene>
<organism evidence="3 6">
    <name type="scientific">Plasmodium malariae</name>
    <dbReference type="NCBI Taxonomy" id="5858"/>
    <lineage>
        <taxon>Eukaryota</taxon>
        <taxon>Sar</taxon>
        <taxon>Alveolata</taxon>
        <taxon>Apicomplexa</taxon>
        <taxon>Aconoidasida</taxon>
        <taxon>Haemosporida</taxon>
        <taxon>Plasmodiidae</taxon>
        <taxon>Plasmodium</taxon>
        <taxon>Plasmodium (Plasmodium)</taxon>
    </lineage>
</organism>
<dbReference type="OMA" id="HICMHKE"/>
<reference evidence="7 8" key="3">
    <citation type="submission" date="2016-06" db="EMBL/GenBank/DDBJ databases">
        <authorList>
            <consortium name="Pathogen Informatics"/>
        </authorList>
    </citation>
    <scope>NUCLEOTIDE SEQUENCE [LARGE SCALE GENOMIC DNA]</scope>
    <source>
        <strain evidence="4">PmlGA01</strain>
    </source>
</reference>
<dbReference type="Pfam" id="PF09716">
    <property type="entry name" value="ETRAMP"/>
    <property type="match status" value="1"/>
</dbReference>
<dbReference type="EMBL" id="FLQW01006837">
    <property type="protein sequence ID" value="SBT01110.1"/>
    <property type="molecule type" value="Genomic_DNA"/>
</dbReference>
<reference evidence="6" key="1">
    <citation type="submission" date="2016-05" db="EMBL/GenBank/DDBJ databases">
        <authorList>
            <person name="Naeem Raeece"/>
        </authorList>
    </citation>
    <scope>NUCLEOTIDE SEQUENCE [LARGE SCALE GENOMIC DNA]</scope>
</reference>
<dbReference type="Proteomes" id="UP000219813">
    <property type="component" value="Chromosome 3"/>
</dbReference>
<evidence type="ECO:0000313" key="8">
    <source>
        <dbReference type="Proteomes" id="UP000219813"/>
    </source>
</evidence>
<sequence>MNFKRFISSIFIIFILYTVVDIIVEASDTTDKTKQTTGKVPITTMGSSNENNAIKKDADTTTPMDTEKALSEIKNISETLNKKTSSNTGIIISTALINMVLLVLLSAFIGYTTKKIGISEDFPSEVDDKDVGKPTKA</sequence>
<evidence type="ECO:0000313" key="4">
    <source>
        <dbReference type="EMBL" id="SBT70351.1"/>
    </source>
</evidence>